<dbReference type="InterPro" id="IPR005475">
    <property type="entry name" value="Transketolase-like_Pyr-bd"/>
</dbReference>
<feature type="compositionally biased region" description="Polar residues" evidence="4">
    <location>
        <begin position="1"/>
        <end position="16"/>
    </location>
</feature>
<dbReference type="NCBIfam" id="NF006667">
    <property type="entry name" value="PRK09212.1"/>
    <property type="match status" value="1"/>
</dbReference>
<gene>
    <name evidence="6" type="ORF">WI372_02175</name>
</gene>
<organism evidence="6 7">
    <name type="scientific">Gaopeijia maritima</name>
    <dbReference type="NCBI Taxonomy" id="3119007"/>
    <lineage>
        <taxon>Bacteria</taxon>
        <taxon>Pseudomonadati</taxon>
        <taxon>Gemmatimonadota</taxon>
        <taxon>Longimicrobiia</taxon>
        <taxon>Gaopeijiales</taxon>
        <taxon>Gaopeijiaceae</taxon>
        <taxon>Gaopeijia</taxon>
    </lineage>
</organism>
<evidence type="ECO:0000256" key="1">
    <source>
        <dbReference type="ARBA" id="ARBA00001964"/>
    </source>
</evidence>
<comment type="cofactor">
    <cofactor evidence="1">
        <name>thiamine diphosphate</name>
        <dbReference type="ChEBI" id="CHEBI:58937"/>
    </cofactor>
</comment>
<dbReference type="EC" id="1.2.4.1" evidence="6"/>
<dbReference type="PANTHER" id="PTHR43257:SF2">
    <property type="entry name" value="PYRUVATE DEHYDROGENASE E1 COMPONENT SUBUNIT BETA"/>
    <property type="match status" value="1"/>
</dbReference>
<dbReference type="Gene3D" id="3.40.50.920">
    <property type="match status" value="1"/>
</dbReference>
<feature type="domain" description="Transketolase-like pyrimidine-binding" evidence="5">
    <location>
        <begin position="33"/>
        <end position="208"/>
    </location>
</feature>
<dbReference type="GO" id="GO:0004739">
    <property type="term" value="F:pyruvate dehydrogenase (acetyl-transferring) activity"/>
    <property type="evidence" value="ECO:0007669"/>
    <property type="project" value="UniProtKB-EC"/>
</dbReference>
<keyword evidence="6" id="KW-0670">Pyruvate</keyword>
<feature type="region of interest" description="Disordered" evidence="4">
    <location>
        <begin position="1"/>
        <end position="23"/>
    </location>
</feature>
<keyword evidence="2 6" id="KW-0560">Oxidoreductase</keyword>
<comment type="caution">
    <text evidence="6">The sequence shown here is derived from an EMBL/GenBank/DDBJ whole genome shotgun (WGS) entry which is preliminary data.</text>
</comment>
<dbReference type="Proteomes" id="UP001484239">
    <property type="component" value="Unassembled WGS sequence"/>
</dbReference>
<dbReference type="InterPro" id="IPR033248">
    <property type="entry name" value="Transketolase_C"/>
</dbReference>
<proteinExistence type="predicted"/>
<dbReference type="Pfam" id="PF02779">
    <property type="entry name" value="Transket_pyr"/>
    <property type="match status" value="1"/>
</dbReference>
<dbReference type="SUPFAM" id="SSF52922">
    <property type="entry name" value="TK C-terminal domain-like"/>
    <property type="match status" value="1"/>
</dbReference>
<accession>A0ABU9E4X8</accession>
<dbReference type="CDD" id="cd07036">
    <property type="entry name" value="TPP_PYR_E1-PDHc-beta_like"/>
    <property type="match status" value="1"/>
</dbReference>
<evidence type="ECO:0000313" key="7">
    <source>
        <dbReference type="Proteomes" id="UP001484239"/>
    </source>
</evidence>
<protein>
    <submittedName>
        <fullName evidence="6">Pyruvate dehydrogenase complex E1 component subunit beta</fullName>
        <ecNumber evidence="6">1.2.4.1</ecNumber>
    </submittedName>
</protein>
<dbReference type="EMBL" id="JBBHLI010000001">
    <property type="protein sequence ID" value="MEK9499787.1"/>
    <property type="molecule type" value="Genomic_DNA"/>
</dbReference>
<dbReference type="NCBIfam" id="NF008854">
    <property type="entry name" value="PRK11892.1"/>
    <property type="match status" value="1"/>
</dbReference>
<reference evidence="6 7" key="1">
    <citation type="submission" date="2024-02" db="EMBL/GenBank/DDBJ databases">
        <title>A novel Gemmatimonadota bacterium.</title>
        <authorList>
            <person name="Du Z.-J."/>
            <person name="Ye Y.-Q."/>
        </authorList>
    </citation>
    <scope>NUCLEOTIDE SEQUENCE [LARGE SCALE GENOMIC DNA]</scope>
    <source>
        <strain evidence="6 7">DH-20</strain>
    </source>
</reference>
<name>A0ABU9E4X8_9BACT</name>
<dbReference type="SUPFAM" id="SSF52518">
    <property type="entry name" value="Thiamin diphosphate-binding fold (THDP-binding)"/>
    <property type="match status" value="1"/>
</dbReference>
<evidence type="ECO:0000256" key="3">
    <source>
        <dbReference type="ARBA" id="ARBA00023052"/>
    </source>
</evidence>
<keyword evidence="3" id="KW-0786">Thiamine pyrophosphate</keyword>
<evidence type="ECO:0000256" key="2">
    <source>
        <dbReference type="ARBA" id="ARBA00023002"/>
    </source>
</evidence>
<keyword evidence="7" id="KW-1185">Reference proteome</keyword>
<evidence type="ECO:0000313" key="6">
    <source>
        <dbReference type="EMBL" id="MEK9499787.1"/>
    </source>
</evidence>
<sequence>MSCTPTSTPNSGTDESSWMGESARAEVPEMAEITYREALNEALREEMERDPDVFLMGEEVAEYDGAYKVSKGLLDVFGDRRIVDSPISELGFAGLGVGAAMAGLKPVIEFMTFNFSILALDQVINHAAKIRYMSGGQIPCSIVFRGPNGAALQLSAQHSQACETYYVHAPGVKVVTPATPADAKGLLKAAIRDPDPVAFMEAEMLYNVKGEVPDDDDFVIPLGVADVKREGTDVTILTHGKTVHVALQAAQKLDKDGVSVEVVDLRSIRPLDVDTILASVKKTNRAVYLEEGWAFAGVGAQIVSMVQEEAFDWLDAPVVRVMQADVPMPYAKNLEQMAKPSAERVVAACNRVLYR</sequence>
<dbReference type="InterPro" id="IPR009014">
    <property type="entry name" value="Transketo_C/PFOR_II"/>
</dbReference>
<dbReference type="Pfam" id="PF02780">
    <property type="entry name" value="Transketolase_C"/>
    <property type="match status" value="1"/>
</dbReference>
<dbReference type="Gene3D" id="3.40.50.970">
    <property type="match status" value="1"/>
</dbReference>
<evidence type="ECO:0000256" key="4">
    <source>
        <dbReference type="SAM" id="MobiDB-lite"/>
    </source>
</evidence>
<dbReference type="InterPro" id="IPR029061">
    <property type="entry name" value="THDP-binding"/>
</dbReference>
<evidence type="ECO:0000259" key="5">
    <source>
        <dbReference type="SMART" id="SM00861"/>
    </source>
</evidence>
<dbReference type="PANTHER" id="PTHR43257">
    <property type="entry name" value="PYRUVATE DEHYDROGENASE E1 COMPONENT BETA SUBUNIT"/>
    <property type="match status" value="1"/>
</dbReference>
<dbReference type="SMART" id="SM00861">
    <property type="entry name" value="Transket_pyr"/>
    <property type="match status" value="1"/>
</dbReference>